<feature type="binding site" evidence="8">
    <location>
        <begin position="267"/>
        <end position="270"/>
    </location>
    <ligand>
        <name>NAD(+)</name>
        <dbReference type="ChEBI" id="CHEBI:57540"/>
    </ligand>
</feature>
<comment type="caution">
    <text evidence="11">The sequence shown here is derived from an EMBL/GenBank/DDBJ whole genome shotgun (WGS) entry which is preliminary data.</text>
</comment>
<comment type="catalytic activity">
    <reaction evidence="5">
        <text>L-alanine + NAD(+) + H2O = pyruvate + NH4(+) + NADH + H(+)</text>
        <dbReference type="Rhea" id="RHEA:18405"/>
        <dbReference type="ChEBI" id="CHEBI:15361"/>
        <dbReference type="ChEBI" id="CHEBI:15377"/>
        <dbReference type="ChEBI" id="CHEBI:15378"/>
        <dbReference type="ChEBI" id="CHEBI:28938"/>
        <dbReference type="ChEBI" id="CHEBI:57540"/>
        <dbReference type="ChEBI" id="CHEBI:57945"/>
        <dbReference type="ChEBI" id="CHEBI:57972"/>
        <dbReference type="EC" id="1.4.1.1"/>
    </reaction>
</comment>
<evidence type="ECO:0000313" key="11">
    <source>
        <dbReference type="EMBL" id="OGL52877.1"/>
    </source>
</evidence>
<dbReference type="InterPro" id="IPR036291">
    <property type="entry name" value="NAD(P)-bd_dom_sf"/>
</dbReference>
<keyword evidence="4 5" id="KW-0520">NAD</keyword>
<dbReference type="SUPFAM" id="SSF51735">
    <property type="entry name" value="NAD(P)-binding Rossmann-fold domains"/>
    <property type="match status" value="1"/>
</dbReference>
<dbReference type="InterPro" id="IPR007698">
    <property type="entry name" value="AlaDH/PNT_NAD(H)-bd"/>
</dbReference>
<dbReference type="Pfam" id="PF05222">
    <property type="entry name" value="AlaDh_PNT_N"/>
    <property type="match status" value="1"/>
</dbReference>
<comment type="similarity">
    <text evidence="1 5">Belongs to the AlaDH/PNT family.</text>
</comment>
<feature type="domain" description="Alanine dehydrogenase/pyridine nucleotide transhydrogenase NAD(H)-binding" evidence="9">
    <location>
        <begin position="149"/>
        <end position="297"/>
    </location>
</feature>
<gene>
    <name evidence="11" type="ORF">A3G31_00590</name>
</gene>
<dbReference type="STRING" id="1817883.A3G31_00590"/>
<dbReference type="AlphaFoldDB" id="A0A1F7SI68"/>
<dbReference type="InterPro" id="IPR007886">
    <property type="entry name" value="AlaDH/PNT_N"/>
</dbReference>
<dbReference type="Gene3D" id="3.40.50.720">
    <property type="entry name" value="NAD(P)-binding Rossmann-like Domain"/>
    <property type="match status" value="2"/>
</dbReference>
<evidence type="ECO:0000256" key="6">
    <source>
        <dbReference type="PIRSR" id="PIRSR000183-1"/>
    </source>
</evidence>
<dbReference type="SMART" id="SM01003">
    <property type="entry name" value="AlaDh_PNT_N"/>
    <property type="match status" value="1"/>
</dbReference>
<evidence type="ECO:0000256" key="2">
    <source>
        <dbReference type="ARBA" id="ARBA00012897"/>
    </source>
</evidence>
<evidence type="ECO:0000259" key="9">
    <source>
        <dbReference type="SMART" id="SM01002"/>
    </source>
</evidence>
<name>A0A1F7SI68_9BACT</name>
<evidence type="ECO:0000256" key="4">
    <source>
        <dbReference type="ARBA" id="ARBA00023027"/>
    </source>
</evidence>
<dbReference type="GO" id="GO:0042853">
    <property type="term" value="P:L-alanine catabolic process"/>
    <property type="evidence" value="ECO:0007669"/>
    <property type="project" value="InterPro"/>
</dbReference>
<reference evidence="11 12" key="1">
    <citation type="journal article" date="2016" name="Nat. Commun.">
        <title>Thousands of microbial genomes shed light on interconnected biogeochemical processes in an aquifer system.</title>
        <authorList>
            <person name="Anantharaman K."/>
            <person name="Brown C.T."/>
            <person name="Hug L.A."/>
            <person name="Sharon I."/>
            <person name="Castelle C.J."/>
            <person name="Probst A.J."/>
            <person name="Thomas B.C."/>
            <person name="Singh A."/>
            <person name="Wilkins M.J."/>
            <person name="Karaoz U."/>
            <person name="Brodie E.L."/>
            <person name="Williams K.H."/>
            <person name="Hubbard S.S."/>
            <person name="Banfield J.F."/>
        </authorList>
    </citation>
    <scope>NUCLEOTIDE SEQUENCE [LARGE SCALE GENOMIC DNA]</scope>
</reference>
<feature type="domain" description="Alanine dehydrogenase/pyridine nucleotide transhydrogenase N-terminal" evidence="10">
    <location>
        <begin position="4"/>
        <end position="137"/>
    </location>
</feature>
<keyword evidence="3 5" id="KW-0560">Oxidoreductase</keyword>
<evidence type="ECO:0000313" key="12">
    <source>
        <dbReference type="Proteomes" id="UP000178082"/>
    </source>
</evidence>
<dbReference type="GO" id="GO:0005886">
    <property type="term" value="C:plasma membrane"/>
    <property type="evidence" value="ECO:0007669"/>
    <property type="project" value="TreeGrafter"/>
</dbReference>
<feature type="binding site" evidence="7">
    <location>
        <position position="75"/>
    </location>
    <ligand>
        <name>substrate</name>
    </ligand>
</feature>
<feature type="binding site" evidence="8">
    <location>
        <position position="198"/>
    </location>
    <ligand>
        <name>NAD(+)</name>
        <dbReference type="ChEBI" id="CHEBI:57540"/>
    </ligand>
</feature>
<dbReference type="PANTHER" id="PTHR42795">
    <property type="entry name" value="ALANINE DEHYDROGENASE"/>
    <property type="match status" value="1"/>
</dbReference>
<feature type="binding site" evidence="8">
    <location>
        <begin position="239"/>
        <end position="240"/>
    </location>
    <ligand>
        <name>NAD(+)</name>
        <dbReference type="ChEBI" id="CHEBI:57540"/>
    </ligand>
</feature>
<dbReference type="Pfam" id="PF01262">
    <property type="entry name" value="AlaDh_PNT_C"/>
    <property type="match status" value="1"/>
</dbReference>
<feature type="binding site" evidence="7">
    <location>
        <position position="15"/>
    </location>
    <ligand>
        <name>substrate</name>
    </ligand>
</feature>
<dbReference type="EMBL" id="MGDI01000029">
    <property type="protein sequence ID" value="OGL52877.1"/>
    <property type="molecule type" value="Genomic_DNA"/>
</dbReference>
<keyword evidence="8" id="KW-0547">Nucleotide-binding</keyword>
<feature type="active site" description="Proton donor/acceptor" evidence="6">
    <location>
        <position position="270"/>
    </location>
</feature>
<evidence type="ECO:0000259" key="10">
    <source>
        <dbReference type="SMART" id="SM01003"/>
    </source>
</evidence>
<sequence>MRIGVPREIKDHEYRVGITPAGVKALVNARHKVYIEKGAGIGSSISDSTFKFAGANIIKSAKEVYSVADMIMKVKEPLPEEYPLLRENQILYTFLHLASNRKLTQALINRKVIAIGYETIQIKNGTLPLLTPMSEIAGKMSIQIGASYLQKDKGGRGILLGGVPGVKPGTIVILGGGVSGINAAKIAAGLGAGVIILDINLERLAYLDDIFQGRIITLMSNSENIENFVVNADLLVGAVLIPGARAPVLVKKELVSRMKPGSVIVDISVDQGGCIETCKPTTHSNPIFTVKDVIHYCVTNIPAAVSRTSTFALTNTTLPYALKIANNGFLKAVTSDEALGRGINVFKGRITHPAVAESFGMKYTPPKELI</sequence>
<dbReference type="GO" id="GO:0000286">
    <property type="term" value="F:alanine dehydrogenase activity"/>
    <property type="evidence" value="ECO:0007669"/>
    <property type="project" value="UniProtKB-UniRule"/>
</dbReference>
<organism evidence="11 12">
    <name type="scientific">Candidatus Schekmanbacteria bacterium RIFCSPLOWO2_12_FULL_38_15</name>
    <dbReference type="NCBI Taxonomy" id="1817883"/>
    <lineage>
        <taxon>Bacteria</taxon>
        <taxon>Candidatus Schekmaniibacteriota</taxon>
    </lineage>
</organism>
<dbReference type="PANTHER" id="PTHR42795:SF1">
    <property type="entry name" value="ALANINE DEHYDROGENASE"/>
    <property type="match status" value="1"/>
</dbReference>
<evidence type="ECO:0000256" key="7">
    <source>
        <dbReference type="PIRSR" id="PIRSR000183-2"/>
    </source>
</evidence>
<dbReference type="SUPFAM" id="SSF52283">
    <property type="entry name" value="Formate/glycerate dehydrogenase catalytic domain-like"/>
    <property type="match status" value="1"/>
</dbReference>
<evidence type="ECO:0000256" key="1">
    <source>
        <dbReference type="ARBA" id="ARBA00005689"/>
    </source>
</evidence>
<feature type="binding site" evidence="8">
    <location>
        <position position="134"/>
    </location>
    <ligand>
        <name>NAD(+)</name>
        <dbReference type="ChEBI" id="CHEBI:57540"/>
    </ligand>
</feature>
<evidence type="ECO:0000256" key="8">
    <source>
        <dbReference type="PIRSR" id="PIRSR000183-3"/>
    </source>
</evidence>
<dbReference type="FunFam" id="3.40.50.720:FF:000049">
    <property type="entry name" value="Alanine dehydrogenase"/>
    <property type="match status" value="1"/>
</dbReference>
<dbReference type="NCBIfam" id="TIGR00518">
    <property type="entry name" value="alaDH"/>
    <property type="match status" value="1"/>
</dbReference>
<feature type="active site" description="Proton donor/acceptor" evidence="6">
    <location>
        <position position="96"/>
    </location>
</feature>
<evidence type="ECO:0000256" key="3">
    <source>
        <dbReference type="ARBA" id="ARBA00023002"/>
    </source>
</evidence>
<protein>
    <recommendedName>
        <fullName evidence="2 5">Alanine dehydrogenase</fullName>
        <ecNumber evidence="2 5">1.4.1.1</ecNumber>
    </recommendedName>
</protein>
<dbReference type="SMART" id="SM01002">
    <property type="entry name" value="AlaDh_PNT_C"/>
    <property type="match status" value="1"/>
</dbReference>
<dbReference type="EC" id="1.4.1.1" evidence="2 5"/>
<accession>A0A1F7SI68</accession>
<dbReference type="Proteomes" id="UP000178082">
    <property type="component" value="Unassembled WGS sequence"/>
</dbReference>
<feature type="binding site" evidence="8">
    <location>
        <position position="220"/>
    </location>
    <ligand>
        <name>NAD(+)</name>
        <dbReference type="ChEBI" id="CHEBI:57540"/>
    </ligand>
</feature>
<dbReference type="PIRSF" id="PIRSF000183">
    <property type="entry name" value="Alanine_dh"/>
    <property type="match status" value="1"/>
</dbReference>
<feature type="binding site" evidence="8">
    <location>
        <position position="203"/>
    </location>
    <ligand>
        <name>NAD(+)</name>
        <dbReference type="ChEBI" id="CHEBI:57540"/>
    </ligand>
</feature>
<evidence type="ECO:0000256" key="5">
    <source>
        <dbReference type="PIRNR" id="PIRNR000183"/>
    </source>
</evidence>
<dbReference type="InterPro" id="IPR008141">
    <property type="entry name" value="Ala_DH"/>
</dbReference>
<dbReference type="GO" id="GO:0000166">
    <property type="term" value="F:nucleotide binding"/>
    <property type="evidence" value="ECO:0007669"/>
    <property type="project" value="UniProtKB-KW"/>
</dbReference>
<dbReference type="CDD" id="cd05305">
    <property type="entry name" value="L-AlaDH"/>
    <property type="match status" value="1"/>
</dbReference>
<proteinExistence type="inferred from homology"/>